<comment type="caution">
    <text evidence="1">The sequence shown here is derived from an EMBL/GenBank/DDBJ whole genome shotgun (WGS) entry which is preliminary data.</text>
</comment>
<sequence>MEVRVLYSLVNLVYKLTHEIKQRQPAKIIHTDFHGIA</sequence>
<organism evidence="1 2">
    <name type="scientific">Populus alba x Populus x berolinensis</name>
    <dbReference type="NCBI Taxonomy" id="444605"/>
    <lineage>
        <taxon>Eukaryota</taxon>
        <taxon>Viridiplantae</taxon>
        <taxon>Streptophyta</taxon>
        <taxon>Embryophyta</taxon>
        <taxon>Tracheophyta</taxon>
        <taxon>Spermatophyta</taxon>
        <taxon>Magnoliopsida</taxon>
        <taxon>eudicotyledons</taxon>
        <taxon>Gunneridae</taxon>
        <taxon>Pentapetalae</taxon>
        <taxon>rosids</taxon>
        <taxon>fabids</taxon>
        <taxon>Malpighiales</taxon>
        <taxon>Salicaceae</taxon>
        <taxon>Saliceae</taxon>
        <taxon>Populus</taxon>
    </lineage>
</organism>
<proteinExistence type="predicted"/>
<protein>
    <submittedName>
        <fullName evidence="1">Uncharacterized protein</fullName>
    </submittedName>
</protein>
<reference evidence="1 2" key="1">
    <citation type="journal article" date="2023" name="Mol. Ecol. Resour.">
        <title>Chromosome-level genome assembly of a triploid poplar Populus alba 'Berolinensis'.</title>
        <authorList>
            <person name="Chen S."/>
            <person name="Yu Y."/>
            <person name="Wang X."/>
            <person name="Wang S."/>
            <person name="Zhang T."/>
            <person name="Zhou Y."/>
            <person name="He R."/>
            <person name="Meng N."/>
            <person name="Wang Y."/>
            <person name="Liu W."/>
            <person name="Liu Z."/>
            <person name="Liu J."/>
            <person name="Guo Q."/>
            <person name="Huang H."/>
            <person name="Sederoff R.R."/>
            <person name="Wang G."/>
            <person name="Qu G."/>
            <person name="Chen S."/>
        </authorList>
    </citation>
    <scope>NUCLEOTIDE SEQUENCE [LARGE SCALE GENOMIC DNA]</scope>
    <source>
        <strain evidence="1">SC-2020</strain>
    </source>
</reference>
<dbReference type="Proteomes" id="UP001164929">
    <property type="component" value="Chromosome 1"/>
</dbReference>
<dbReference type="AlphaFoldDB" id="A0AAD6RT63"/>
<accession>A0AAD6RT63</accession>
<evidence type="ECO:0000313" key="2">
    <source>
        <dbReference type="Proteomes" id="UP001164929"/>
    </source>
</evidence>
<name>A0AAD6RT63_9ROSI</name>
<evidence type="ECO:0000313" key="1">
    <source>
        <dbReference type="EMBL" id="KAJ7014110.1"/>
    </source>
</evidence>
<gene>
    <name evidence="1" type="ORF">NC653_003660</name>
</gene>
<keyword evidence="2" id="KW-1185">Reference proteome</keyword>
<dbReference type="EMBL" id="JAQIZT010000001">
    <property type="protein sequence ID" value="KAJ7014110.1"/>
    <property type="molecule type" value="Genomic_DNA"/>
</dbReference>